<protein>
    <submittedName>
        <fullName evidence="1">Uncharacterized protein</fullName>
    </submittedName>
</protein>
<dbReference type="KEGG" id="rhi:NGR_b14870"/>
<dbReference type="HOGENOM" id="CLU_3047316_0_0_5"/>
<keyword evidence="2" id="KW-1185">Reference proteome</keyword>
<accession>C3KKK2</accession>
<dbReference type="Proteomes" id="UP000001054">
    <property type="component" value="Plasmid pNGR234b"/>
</dbReference>
<dbReference type="AlphaFoldDB" id="C3KKK2"/>
<sequence>MRRAIATLAKRGGNAFGDNSPLPHDWAGDPLPIKNCGAYRKTFLSERCLEMNLL</sequence>
<dbReference type="EMBL" id="CP000874">
    <property type="protein sequence ID" value="ACP22938.1"/>
    <property type="molecule type" value="Genomic_DNA"/>
</dbReference>
<evidence type="ECO:0000313" key="1">
    <source>
        <dbReference type="EMBL" id="ACP22938.1"/>
    </source>
</evidence>
<gene>
    <name evidence="1" type="ordered locus">NGR_b14870</name>
</gene>
<name>C3KKK2_SINFN</name>
<keyword evidence="1" id="KW-0614">Plasmid</keyword>
<proteinExistence type="predicted"/>
<reference evidence="2" key="1">
    <citation type="journal article" date="2004" name="J. Bacteriol.">
        <title>An evolutionary hot spot: the pNGR234b replicon of Rhizobium sp. strain NGR234.</title>
        <authorList>
            <person name="Streit W.R."/>
            <person name="Schmitz R.A."/>
            <person name="Perret X."/>
            <person name="Staehelin C."/>
            <person name="Deakin W.J."/>
            <person name="Raasch C."/>
            <person name="Liesegang H."/>
            <person name="Broughton W.J."/>
        </authorList>
    </citation>
    <scope>NUCLEOTIDE SEQUENCE [LARGE SCALE GENOMIC DNA]</scope>
    <source>
        <strain evidence="2">NBRC 101917 / NGR234</strain>
    </source>
</reference>
<organism evidence="1 2">
    <name type="scientific">Sinorhizobium fredii (strain NBRC 101917 / NGR234)</name>
    <dbReference type="NCBI Taxonomy" id="394"/>
    <lineage>
        <taxon>Bacteria</taxon>
        <taxon>Pseudomonadati</taxon>
        <taxon>Pseudomonadota</taxon>
        <taxon>Alphaproteobacteria</taxon>
        <taxon>Hyphomicrobiales</taxon>
        <taxon>Rhizobiaceae</taxon>
        <taxon>Sinorhizobium/Ensifer group</taxon>
        <taxon>Sinorhizobium</taxon>
    </lineage>
</organism>
<evidence type="ECO:0000313" key="2">
    <source>
        <dbReference type="Proteomes" id="UP000001054"/>
    </source>
</evidence>
<reference evidence="1 2" key="2">
    <citation type="journal article" date="2009" name="Appl. Environ. Microbiol.">
        <title>Rhizobium sp. strain NGR234 possesses a remarkable number of secretion systems.</title>
        <authorList>
            <person name="Schmeisser C."/>
            <person name="Liesegang H."/>
            <person name="Krysciak D."/>
            <person name="Bakkou N."/>
            <person name="Le Quere A."/>
            <person name="Wollherr A."/>
            <person name="Heinemeyer I."/>
            <person name="Morgenstern B."/>
            <person name="Pommerening-Roeser A."/>
            <person name="Flores M."/>
            <person name="Palacios R."/>
            <person name="Brenner S."/>
            <person name="Gottschalk G."/>
            <person name="Schmitz R.A."/>
            <person name="Broughton W.J."/>
            <person name="Perret X."/>
            <person name="Strittmatter A.W."/>
            <person name="Streit W.R."/>
        </authorList>
    </citation>
    <scope>NUCLEOTIDE SEQUENCE [LARGE SCALE GENOMIC DNA]</scope>
    <source>
        <strain evidence="2">NBRC 101917 / NGR234</strain>
    </source>
</reference>
<geneLocation type="plasmid" evidence="2">
    <name>sym pNGR234b</name>
</geneLocation>